<evidence type="ECO:0000313" key="1">
    <source>
        <dbReference type="EMBL" id="VVW39218.1"/>
    </source>
</evidence>
<name>A0A5K1DH21_9MAGN</name>
<reference evidence="1" key="1">
    <citation type="submission" date="2019-09" db="EMBL/GenBank/DDBJ databases">
        <authorList>
            <person name="Zhang L."/>
        </authorList>
    </citation>
    <scope>NUCLEOTIDE SEQUENCE</scope>
</reference>
<accession>A0A5K1DH21</accession>
<dbReference type="EMBL" id="LR721783">
    <property type="protein sequence ID" value="VVW39218.1"/>
    <property type="molecule type" value="Genomic_DNA"/>
</dbReference>
<gene>
    <name evidence="1" type="ORF">NYM_LOCUS19491</name>
</gene>
<proteinExistence type="predicted"/>
<sequence length="24" mass="2405">MLGCHGALANRQPGKAFLTACTGS</sequence>
<organism evidence="1">
    <name type="scientific">Nymphaea colorata</name>
    <name type="common">pocket water lily</name>
    <dbReference type="NCBI Taxonomy" id="210225"/>
    <lineage>
        <taxon>Eukaryota</taxon>
        <taxon>Viridiplantae</taxon>
        <taxon>Streptophyta</taxon>
        <taxon>Embryophyta</taxon>
        <taxon>Tracheophyta</taxon>
        <taxon>Spermatophyta</taxon>
        <taxon>Magnoliopsida</taxon>
        <taxon>Nymphaeales</taxon>
        <taxon>Nymphaeaceae</taxon>
        <taxon>Nymphaea</taxon>
    </lineage>
</organism>
<protein>
    <submittedName>
        <fullName evidence="1">Uncharacterized protein</fullName>
    </submittedName>
</protein>
<dbReference type="AlphaFoldDB" id="A0A5K1DH21"/>